<sequence>MYHLTTTNSGQQEHTSRIGGVANIETADYPVCPVTQKPMLLLMSLKKDLFDSGFAVNNLLEDSNYCISVFLAVKIHPEFGIGTHMPSLYTVNDPGQAEKLKNGTVKVILHYDTGKAVALADLPAPIPERKIVLTKFSAQEAKDDFPAGQEWFEGSKLTTSKFGAQFPAWLQEPINIDPQIMTNFAPVFRGFFGPEFILQLEDKLISAISPIHSGLLGSDGIGYLYLPTSVRNFIKKYQQPIEIGNFFIQDT</sequence>
<name>A0A127V9L1_9SPHI</name>
<accession>A0A127V9L1</accession>
<proteinExistence type="predicted"/>
<evidence type="ECO:0008006" key="3">
    <source>
        <dbReference type="Google" id="ProtNLM"/>
    </source>
</evidence>
<organism evidence="1 2">
    <name type="scientific">Pedobacter cryoconitis</name>
    <dbReference type="NCBI Taxonomy" id="188932"/>
    <lineage>
        <taxon>Bacteria</taxon>
        <taxon>Pseudomonadati</taxon>
        <taxon>Bacteroidota</taxon>
        <taxon>Sphingobacteriia</taxon>
        <taxon>Sphingobacteriales</taxon>
        <taxon>Sphingobacteriaceae</taxon>
        <taxon>Pedobacter</taxon>
    </lineage>
</organism>
<dbReference type="EMBL" id="CP014504">
    <property type="protein sequence ID" value="AMP97929.1"/>
    <property type="molecule type" value="Genomic_DNA"/>
</dbReference>
<reference evidence="1 2" key="1">
    <citation type="submission" date="2016-03" db="EMBL/GenBank/DDBJ databases">
        <title>Complete genome sequence of Pedobacter cryoconitis PAMC 27485.</title>
        <authorList>
            <person name="Lee J."/>
            <person name="Kim O.-S."/>
        </authorList>
    </citation>
    <scope>NUCLEOTIDE SEQUENCE [LARGE SCALE GENOMIC DNA]</scope>
    <source>
        <strain evidence="1 2">PAMC 27485</strain>
    </source>
</reference>
<dbReference type="PATRIC" id="fig|188932.3.peg.1027"/>
<dbReference type="OrthoDB" id="748620at2"/>
<dbReference type="AlphaFoldDB" id="A0A127V9L1"/>
<protein>
    <recommendedName>
        <fullName evidence="3">DUF1963 domain-containing protein</fullName>
    </recommendedName>
</protein>
<keyword evidence="2" id="KW-1185">Reference proteome</keyword>
<evidence type="ECO:0000313" key="1">
    <source>
        <dbReference type="EMBL" id="AMP97929.1"/>
    </source>
</evidence>
<evidence type="ECO:0000313" key="2">
    <source>
        <dbReference type="Proteomes" id="UP000071561"/>
    </source>
</evidence>
<dbReference type="RefSeq" id="WP_068397289.1">
    <property type="nucleotide sequence ID" value="NZ_CP014504.1"/>
</dbReference>
<gene>
    <name evidence="1" type="ORF">AY601_0994</name>
</gene>
<dbReference type="Proteomes" id="UP000071561">
    <property type="component" value="Chromosome"/>
</dbReference>
<dbReference type="KEGG" id="pcm:AY601_0994"/>